<protein>
    <recommendedName>
        <fullName evidence="2 12">ATP-dependent DNA helicase RecG</fullName>
        <ecNumber evidence="12">5.6.2.4</ecNumber>
    </recommendedName>
</protein>
<dbReference type="RefSeq" id="WP_219480902.1">
    <property type="nucleotide sequence ID" value="NZ_JAHXCT010000003.1"/>
</dbReference>
<dbReference type="Pfam" id="PF17191">
    <property type="entry name" value="RecG_wedge"/>
    <property type="match status" value="1"/>
</dbReference>
<feature type="domain" description="Helicase C-terminal" evidence="14">
    <location>
        <begin position="467"/>
        <end position="632"/>
    </location>
</feature>
<keyword evidence="4 12" id="KW-0227">DNA damage</keyword>
<dbReference type="InterPro" id="IPR011545">
    <property type="entry name" value="DEAD/DEAH_box_helicase_dom"/>
</dbReference>
<keyword evidence="9 12" id="KW-0233">DNA recombination</keyword>
<evidence type="ECO:0000256" key="6">
    <source>
        <dbReference type="ARBA" id="ARBA00022806"/>
    </source>
</evidence>
<dbReference type="InterPro" id="IPR014001">
    <property type="entry name" value="Helicase_ATP-bd"/>
</dbReference>
<dbReference type="GO" id="GO:0003678">
    <property type="term" value="F:DNA helicase activity"/>
    <property type="evidence" value="ECO:0007669"/>
    <property type="project" value="UniProtKB-EC"/>
</dbReference>
<comment type="catalytic activity">
    <reaction evidence="12">
        <text>Couples ATP hydrolysis with the unwinding of duplex DNA by translocating in the 3'-5' direction.</text>
        <dbReference type="EC" id="5.6.2.4"/>
    </reaction>
</comment>
<comment type="function">
    <text evidence="12">Plays a critical role in recombination and DNA repair. Helps process Holliday junction intermediates to mature products by catalyzing branch migration. Has replication fork regression activity, unwinds stalled or blocked replication forks to make a HJ that can be resolved. Has a DNA unwinding activity characteristic of a DNA helicase with 3'-5' polarity.</text>
</comment>
<evidence type="ECO:0000256" key="10">
    <source>
        <dbReference type="ARBA" id="ARBA00023204"/>
    </source>
</evidence>
<dbReference type="Pfam" id="PF19833">
    <property type="entry name" value="RecG_dom3_C"/>
    <property type="match status" value="1"/>
</dbReference>
<dbReference type="NCBIfam" id="NF008165">
    <property type="entry name" value="PRK10917.1-3"/>
    <property type="match status" value="1"/>
</dbReference>
<dbReference type="EMBL" id="JAHXCT010000003">
    <property type="protein sequence ID" value="MBW4769209.1"/>
    <property type="molecule type" value="Genomic_DNA"/>
</dbReference>
<keyword evidence="10 12" id="KW-0234">DNA repair</keyword>
<evidence type="ECO:0000256" key="7">
    <source>
        <dbReference type="ARBA" id="ARBA00022840"/>
    </source>
</evidence>
<dbReference type="InterPro" id="IPR033454">
    <property type="entry name" value="RecG_wedge"/>
</dbReference>
<evidence type="ECO:0000256" key="3">
    <source>
        <dbReference type="ARBA" id="ARBA00022741"/>
    </source>
</evidence>
<dbReference type="CDD" id="cd04488">
    <property type="entry name" value="RecG_wedge_OBF"/>
    <property type="match status" value="1"/>
</dbReference>
<dbReference type="GO" id="GO:0016787">
    <property type="term" value="F:hydrolase activity"/>
    <property type="evidence" value="ECO:0007669"/>
    <property type="project" value="UniProtKB-KW"/>
</dbReference>
<feature type="domain" description="Helicase ATP-binding" evidence="13">
    <location>
        <begin position="286"/>
        <end position="448"/>
    </location>
</feature>
<comment type="catalytic activity">
    <reaction evidence="11 12">
        <text>ATP + H2O = ADP + phosphate + H(+)</text>
        <dbReference type="Rhea" id="RHEA:13065"/>
        <dbReference type="ChEBI" id="CHEBI:15377"/>
        <dbReference type="ChEBI" id="CHEBI:15378"/>
        <dbReference type="ChEBI" id="CHEBI:30616"/>
        <dbReference type="ChEBI" id="CHEBI:43474"/>
        <dbReference type="ChEBI" id="CHEBI:456216"/>
        <dbReference type="EC" id="5.6.2.4"/>
    </reaction>
</comment>
<dbReference type="CDD" id="cd17992">
    <property type="entry name" value="DEXHc_RecG"/>
    <property type="match status" value="1"/>
</dbReference>
<organism evidence="15 16">
    <name type="scientific">Hoylesella nanceiensis</name>
    <dbReference type="NCBI Taxonomy" id="425941"/>
    <lineage>
        <taxon>Bacteria</taxon>
        <taxon>Pseudomonadati</taxon>
        <taxon>Bacteroidota</taxon>
        <taxon>Bacteroidia</taxon>
        <taxon>Bacteroidales</taxon>
        <taxon>Prevotellaceae</taxon>
        <taxon>Hoylesella</taxon>
    </lineage>
</organism>
<name>A0ABS6YCC5_9BACT</name>
<evidence type="ECO:0000256" key="4">
    <source>
        <dbReference type="ARBA" id="ARBA00022763"/>
    </source>
</evidence>
<evidence type="ECO:0000256" key="12">
    <source>
        <dbReference type="RuleBase" id="RU363016"/>
    </source>
</evidence>
<keyword evidence="7 12" id="KW-0067">ATP-binding</keyword>
<dbReference type="InterPro" id="IPR045562">
    <property type="entry name" value="RecG_dom3_C"/>
</dbReference>
<evidence type="ECO:0000256" key="11">
    <source>
        <dbReference type="ARBA" id="ARBA00048988"/>
    </source>
</evidence>
<dbReference type="SMART" id="SM00490">
    <property type="entry name" value="HELICc"/>
    <property type="match status" value="1"/>
</dbReference>
<evidence type="ECO:0000256" key="8">
    <source>
        <dbReference type="ARBA" id="ARBA00023125"/>
    </source>
</evidence>
<evidence type="ECO:0000313" key="16">
    <source>
        <dbReference type="Proteomes" id="UP000788426"/>
    </source>
</evidence>
<dbReference type="InterPro" id="IPR047112">
    <property type="entry name" value="RecG/Mfd"/>
</dbReference>
<evidence type="ECO:0000256" key="5">
    <source>
        <dbReference type="ARBA" id="ARBA00022801"/>
    </source>
</evidence>
<dbReference type="Pfam" id="PF00271">
    <property type="entry name" value="Helicase_C"/>
    <property type="match status" value="1"/>
</dbReference>
<dbReference type="SMART" id="SM00487">
    <property type="entry name" value="DEXDc"/>
    <property type="match status" value="1"/>
</dbReference>
<keyword evidence="8" id="KW-0238">DNA-binding</keyword>
<accession>A0ABS6YCC5</accession>
<reference evidence="15 16" key="1">
    <citation type="submission" date="2021-07" db="EMBL/GenBank/DDBJ databases">
        <title>Genomic diversity and antimicrobial resistance of Prevotella spp. isolated from chronic lung disease airways.</title>
        <authorList>
            <person name="Webb K.A."/>
            <person name="Olagoke O.S."/>
            <person name="Baird T."/>
            <person name="Neill J."/>
            <person name="Pham A."/>
            <person name="Wells T.J."/>
            <person name="Ramsay K.A."/>
            <person name="Bell S.C."/>
            <person name="Sarovich D.S."/>
            <person name="Price E.P."/>
        </authorList>
    </citation>
    <scope>NUCLEOTIDE SEQUENCE [LARGE SCALE GENOMIC DNA]</scope>
    <source>
        <strain evidence="15 16">SCHI0011.S.12</strain>
    </source>
</reference>
<keyword evidence="6 12" id="KW-0347">Helicase</keyword>
<comment type="similarity">
    <text evidence="1 12">Belongs to the helicase family. RecG subfamily.</text>
</comment>
<keyword evidence="5 12" id="KW-0378">Hydrolase</keyword>
<evidence type="ECO:0000313" key="15">
    <source>
        <dbReference type="EMBL" id="MBW4769209.1"/>
    </source>
</evidence>
<evidence type="ECO:0000256" key="9">
    <source>
        <dbReference type="ARBA" id="ARBA00023172"/>
    </source>
</evidence>
<sequence>MSNILEQDIMYLQGVGPKRKEILSSELGIKTWGDLLEYYPYKYVDRSKIYAVHELTGDMPFVQIKGRILSFEEFEMGPRRKRLVAHFRGSTGGVVDLVWFQGAQYIRKTYNLNDEYLVFGKPTFYNGRYQFTHPEIEKVGEVQIETMRMQPYYITTEKMKKAGLQSRAIEKITRMLVDKIPEEALAETLPTFITERLHLVSRYEAFRNIHYPTSLTDVQNAQLRLKFEELFFVQLNILRYSTEHRRKYRGYLLPKVGHFFNTFYTNNLPFPLTNAQKRVMKEIRSDMITGRQMNRLLQGDVGSGKTLVALMTMLIAIDNDFQACLMAPTEILAEQHFATIASFLKGLDVQVELLTGTVKGKKRQDILTRLEKGEVQILVGTHAVIEDSVQFARLGVAVVDEQHRFGVAQRAKMWAKSAQPPHVLVMTATPIPRTLAMTIYGDLDVSVIDELPPGRKPIETIHKYDTQTASLYDGIRKQVAQGRQVYIVFPLIKESEKTDLQSLETGFENLKQVFPNFKMSKVHGKMKPKEKEEEMNRFVKGETQILVATTVIEVGVNVPNATVMVILEAQRFGLSQLHQLRGRVGRGGDQSYCILVTNYKLSADTKKRIDIMCATNDGFQIAEADLKLRGPGDLEGTQQSGMAFDLKIANIARDGQLVQMARNEAQRVVENDEHFDKPEYAMLWQRLKEMKKATIDWASIS</sequence>
<dbReference type="EC" id="5.6.2.4" evidence="12"/>
<dbReference type="PROSITE" id="PS51192">
    <property type="entry name" value="HELICASE_ATP_BIND_1"/>
    <property type="match status" value="1"/>
</dbReference>
<dbReference type="NCBIfam" id="TIGR00643">
    <property type="entry name" value="recG"/>
    <property type="match status" value="1"/>
</dbReference>
<evidence type="ECO:0000259" key="13">
    <source>
        <dbReference type="PROSITE" id="PS51192"/>
    </source>
</evidence>
<keyword evidence="3 12" id="KW-0547">Nucleotide-binding</keyword>
<dbReference type="PANTHER" id="PTHR47964:SF1">
    <property type="entry name" value="ATP-DEPENDENT DNA HELICASE HOMOLOG RECG, CHLOROPLASTIC"/>
    <property type="match status" value="1"/>
</dbReference>
<dbReference type="InterPro" id="IPR001650">
    <property type="entry name" value="Helicase_C-like"/>
</dbReference>
<dbReference type="Proteomes" id="UP000788426">
    <property type="component" value="Unassembled WGS sequence"/>
</dbReference>
<comment type="caution">
    <text evidence="15">The sequence shown here is derived from an EMBL/GenBank/DDBJ whole genome shotgun (WGS) entry which is preliminary data.</text>
</comment>
<gene>
    <name evidence="15" type="primary">recG</name>
    <name evidence="15" type="ORF">KZO38_05475</name>
</gene>
<proteinExistence type="inferred from homology"/>
<dbReference type="NCBIfam" id="NF008168">
    <property type="entry name" value="PRK10917.2-2"/>
    <property type="match status" value="1"/>
</dbReference>
<dbReference type="InterPro" id="IPR004609">
    <property type="entry name" value="ATP-dep_DNA_helicase_RecG"/>
</dbReference>
<dbReference type="PANTHER" id="PTHR47964">
    <property type="entry name" value="ATP-DEPENDENT DNA HELICASE HOMOLOG RECG, CHLOROPLASTIC"/>
    <property type="match status" value="1"/>
</dbReference>
<dbReference type="PROSITE" id="PS51194">
    <property type="entry name" value="HELICASE_CTER"/>
    <property type="match status" value="1"/>
</dbReference>
<dbReference type="Pfam" id="PF00270">
    <property type="entry name" value="DEAD"/>
    <property type="match status" value="1"/>
</dbReference>
<evidence type="ECO:0000259" key="14">
    <source>
        <dbReference type="PROSITE" id="PS51194"/>
    </source>
</evidence>
<keyword evidence="16" id="KW-1185">Reference proteome</keyword>
<evidence type="ECO:0000256" key="2">
    <source>
        <dbReference type="ARBA" id="ARBA00017846"/>
    </source>
</evidence>
<evidence type="ECO:0000256" key="1">
    <source>
        <dbReference type="ARBA" id="ARBA00007504"/>
    </source>
</evidence>